<feature type="signal peptide" evidence="17">
    <location>
        <begin position="1"/>
        <end position="31"/>
    </location>
</feature>
<evidence type="ECO:0000313" key="20">
    <source>
        <dbReference type="Proteomes" id="UP001472866"/>
    </source>
</evidence>
<evidence type="ECO:0000256" key="3">
    <source>
        <dbReference type="ARBA" id="ARBA00022527"/>
    </source>
</evidence>
<keyword evidence="5" id="KW-0808">Transferase</keyword>
<keyword evidence="3" id="KW-0723">Serine/threonine-protein kinase</keyword>
<keyword evidence="13 16" id="KW-0472">Membrane</keyword>
<keyword evidence="6 16" id="KW-0812">Transmembrane</keyword>
<keyword evidence="4" id="KW-0433">Leucine-rich repeat</keyword>
<keyword evidence="20" id="KW-1185">Reference proteome</keyword>
<dbReference type="InterPro" id="IPR017441">
    <property type="entry name" value="Protein_kinase_ATP_BS"/>
</dbReference>
<dbReference type="PROSITE" id="PS50011">
    <property type="entry name" value="PROTEIN_KINASE_DOM"/>
    <property type="match status" value="1"/>
</dbReference>
<dbReference type="GO" id="GO:0016020">
    <property type="term" value="C:membrane"/>
    <property type="evidence" value="ECO:0007669"/>
    <property type="project" value="UniProtKB-SubCell"/>
</dbReference>
<dbReference type="InterPro" id="IPR008271">
    <property type="entry name" value="Ser/Thr_kinase_AS"/>
</dbReference>
<dbReference type="AlphaFoldDB" id="A0AAX4P7M9"/>
<sequence length="739" mass="81404">MASASVVYVYVVYALVLLLLSSNTDVGVALAQQEKITQQQQQQQQENEPGGYDDAIQVGVTRPGAAMAGLENLTLAALQAAPLAALEGDGGGDRFSAPSSGFGPVDRVRLESLKELLDHLNFRDLHLDLQERKAVAGVLGDFLADGGDYTSVATANYTALLSGLDLETQREIDTAATFFSASSCFFPLNGRSDVSQKQWVFYLASRAQSYGEEDEDEIPWRTFPILCQNATFEIPQWLGAYEWMNDLISSLSTPVYTTSVGRIPETIGNLRNLQTLSLHGAVTGRIPRSLGRLRKLTALFLQNNQIDGSIPRELGNCTGLMKVWLYDNKLEGEIPDEFADLRNLEELYLQDNALTGPIPLTPALAGVGQRLGPQNFVYYGNPMAGAEEEVAPVQTPANQGGLQGWEIALVVVAVGLAGATIAVAVGWSLRRSRQTAGSRSDDFLDDCERSAHCCINRKDLKLIKVVGRGTYGSVFEAKWNDIPVAVKIMNVHDSQVASREESRKYIQSFEKEVELLSEFRHANIVQLFGYSLVSPHIYIVQELMAKNLSELTRSKGYVPDDIQILGVIEDIATGLAYLHPRIVHMDLKPQNILLSKEGRAKIADFGISKGKQGTFIQFTKQSHVPGSVIYMAPECFNSPEEVGEKCDVYSLAMILWECYTGCEPWEELPGPINVVNAVAVRGRRPLMPPNVPKDVAKLIIKCWQTDYHRRPSCAEIAKLCQLMKNDRHTHGNRPASRTV</sequence>
<proteinExistence type="predicted"/>
<keyword evidence="14" id="KW-0325">Glycoprotein</keyword>
<dbReference type="InterPro" id="IPR011009">
    <property type="entry name" value="Kinase-like_dom_sf"/>
</dbReference>
<dbReference type="SMART" id="SM00220">
    <property type="entry name" value="S_TKc"/>
    <property type="match status" value="1"/>
</dbReference>
<gene>
    <name evidence="19" type="ORF">HKI87_04g33810</name>
</gene>
<evidence type="ECO:0000256" key="6">
    <source>
        <dbReference type="ARBA" id="ARBA00022692"/>
    </source>
</evidence>
<evidence type="ECO:0000256" key="12">
    <source>
        <dbReference type="ARBA" id="ARBA00022989"/>
    </source>
</evidence>
<accession>A0AAX4P7M9</accession>
<protein>
    <submittedName>
        <fullName evidence="19">Serine/threonine-protein kinase</fullName>
    </submittedName>
</protein>
<evidence type="ECO:0000256" key="8">
    <source>
        <dbReference type="ARBA" id="ARBA00022737"/>
    </source>
</evidence>
<evidence type="ECO:0000256" key="11">
    <source>
        <dbReference type="ARBA" id="ARBA00022840"/>
    </source>
</evidence>
<evidence type="ECO:0000256" key="17">
    <source>
        <dbReference type="SAM" id="SignalP"/>
    </source>
</evidence>
<dbReference type="GO" id="GO:0009791">
    <property type="term" value="P:post-embryonic development"/>
    <property type="evidence" value="ECO:0007669"/>
    <property type="project" value="UniProtKB-ARBA"/>
</dbReference>
<feature type="domain" description="Protein kinase" evidence="18">
    <location>
        <begin position="460"/>
        <end position="723"/>
    </location>
</feature>
<dbReference type="SUPFAM" id="SSF52058">
    <property type="entry name" value="L domain-like"/>
    <property type="match status" value="1"/>
</dbReference>
<dbReference type="GO" id="GO:0004674">
    <property type="term" value="F:protein serine/threonine kinase activity"/>
    <property type="evidence" value="ECO:0007669"/>
    <property type="project" value="UniProtKB-KW"/>
</dbReference>
<dbReference type="GO" id="GO:0051707">
    <property type="term" value="P:response to other organism"/>
    <property type="evidence" value="ECO:0007669"/>
    <property type="project" value="UniProtKB-ARBA"/>
</dbReference>
<reference evidence="19 20" key="1">
    <citation type="submission" date="2024-03" db="EMBL/GenBank/DDBJ databases">
        <title>Complete genome sequence of the green alga Chloropicon roscoffensis RCC1871.</title>
        <authorList>
            <person name="Lemieux C."/>
            <person name="Pombert J.-F."/>
            <person name="Otis C."/>
            <person name="Turmel M."/>
        </authorList>
    </citation>
    <scope>NUCLEOTIDE SEQUENCE [LARGE SCALE GENOMIC DNA]</scope>
    <source>
        <strain evidence="19 20">RCC1871</strain>
    </source>
</reference>
<keyword evidence="11 15" id="KW-0067">ATP-binding</keyword>
<evidence type="ECO:0000256" key="4">
    <source>
        <dbReference type="ARBA" id="ARBA00022614"/>
    </source>
</evidence>
<evidence type="ECO:0000256" key="5">
    <source>
        <dbReference type="ARBA" id="ARBA00022679"/>
    </source>
</evidence>
<dbReference type="PANTHER" id="PTHR45974:SF266">
    <property type="entry name" value="LEUCINE-RICH REPEAT RECEPTOR PROTEIN KINASE HPCA1"/>
    <property type="match status" value="1"/>
</dbReference>
<evidence type="ECO:0000256" key="2">
    <source>
        <dbReference type="ARBA" id="ARBA00004430"/>
    </source>
</evidence>
<keyword evidence="12 16" id="KW-1133">Transmembrane helix</keyword>
<feature type="chain" id="PRO_5043354521" evidence="17">
    <location>
        <begin position="32"/>
        <end position="739"/>
    </location>
</feature>
<keyword evidence="10 19" id="KW-0418">Kinase</keyword>
<feature type="transmembrane region" description="Helical" evidence="16">
    <location>
        <begin position="407"/>
        <end position="429"/>
    </location>
</feature>
<dbReference type="GO" id="GO:0005930">
    <property type="term" value="C:axoneme"/>
    <property type="evidence" value="ECO:0007669"/>
    <property type="project" value="UniProtKB-SubCell"/>
</dbReference>
<evidence type="ECO:0000256" key="7">
    <source>
        <dbReference type="ARBA" id="ARBA00022729"/>
    </source>
</evidence>
<dbReference type="InterPro" id="IPR001245">
    <property type="entry name" value="Ser-Thr/Tyr_kinase_cat_dom"/>
</dbReference>
<keyword evidence="9 15" id="KW-0547">Nucleotide-binding</keyword>
<dbReference type="SUPFAM" id="SSF56112">
    <property type="entry name" value="Protein kinase-like (PK-like)"/>
    <property type="match status" value="1"/>
</dbReference>
<evidence type="ECO:0000259" key="18">
    <source>
        <dbReference type="PROSITE" id="PS50011"/>
    </source>
</evidence>
<name>A0AAX4P7M9_9CHLO</name>
<evidence type="ECO:0000256" key="16">
    <source>
        <dbReference type="SAM" id="Phobius"/>
    </source>
</evidence>
<dbReference type="Pfam" id="PF23598">
    <property type="entry name" value="LRR_14"/>
    <property type="match status" value="1"/>
</dbReference>
<evidence type="ECO:0000256" key="15">
    <source>
        <dbReference type="PROSITE-ProRule" id="PRU10141"/>
    </source>
</evidence>
<evidence type="ECO:0000313" key="19">
    <source>
        <dbReference type="EMBL" id="WZN61846.1"/>
    </source>
</evidence>
<evidence type="ECO:0000256" key="13">
    <source>
        <dbReference type="ARBA" id="ARBA00023136"/>
    </source>
</evidence>
<dbReference type="InterPro" id="IPR032675">
    <property type="entry name" value="LRR_dom_sf"/>
</dbReference>
<dbReference type="Pfam" id="PF07714">
    <property type="entry name" value="PK_Tyr_Ser-Thr"/>
    <property type="match status" value="1"/>
</dbReference>
<evidence type="ECO:0000256" key="10">
    <source>
        <dbReference type="ARBA" id="ARBA00022777"/>
    </source>
</evidence>
<dbReference type="CDD" id="cd13999">
    <property type="entry name" value="STKc_MAP3K-like"/>
    <property type="match status" value="1"/>
</dbReference>
<dbReference type="InterPro" id="IPR055414">
    <property type="entry name" value="LRR_R13L4/SHOC2-like"/>
</dbReference>
<dbReference type="Gene3D" id="1.10.510.10">
    <property type="entry name" value="Transferase(Phosphotransferase) domain 1"/>
    <property type="match status" value="1"/>
</dbReference>
<keyword evidence="8" id="KW-0677">Repeat</keyword>
<dbReference type="GO" id="GO:0005524">
    <property type="term" value="F:ATP binding"/>
    <property type="evidence" value="ECO:0007669"/>
    <property type="project" value="UniProtKB-UniRule"/>
</dbReference>
<dbReference type="PANTHER" id="PTHR45974">
    <property type="entry name" value="RECEPTOR-LIKE PROTEIN 55"/>
    <property type="match status" value="1"/>
</dbReference>
<evidence type="ECO:0000256" key="1">
    <source>
        <dbReference type="ARBA" id="ARBA00004167"/>
    </source>
</evidence>
<dbReference type="PROSITE" id="PS00108">
    <property type="entry name" value="PROTEIN_KINASE_ST"/>
    <property type="match status" value="1"/>
</dbReference>
<dbReference type="Proteomes" id="UP001472866">
    <property type="component" value="Chromosome 04"/>
</dbReference>
<comment type="subcellular location">
    <subcellularLocation>
        <location evidence="2">Cytoplasm</location>
        <location evidence="2">Cytoskeleton</location>
        <location evidence="2">Cilium axoneme</location>
    </subcellularLocation>
    <subcellularLocation>
        <location evidence="1">Membrane</location>
        <topology evidence="1">Single-pass membrane protein</topology>
    </subcellularLocation>
</comment>
<evidence type="ECO:0000256" key="9">
    <source>
        <dbReference type="ARBA" id="ARBA00022741"/>
    </source>
</evidence>
<dbReference type="Gene3D" id="3.80.10.10">
    <property type="entry name" value="Ribonuclease Inhibitor"/>
    <property type="match status" value="1"/>
</dbReference>
<dbReference type="PROSITE" id="PS00107">
    <property type="entry name" value="PROTEIN_KINASE_ATP"/>
    <property type="match status" value="1"/>
</dbReference>
<dbReference type="FunFam" id="3.80.10.10:FF:000453">
    <property type="entry name" value="Leucine-rich receptor-like protein kinase family protein"/>
    <property type="match status" value="1"/>
</dbReference>
<keyword evidence="7 17" id="KW-0732">Signal</keyword>
<evidence type="ECO:0000256" key="14">
    <source>
        <dbReference type="ARBA" id="ARBA00023180"/>
    </source>
</evidence>
<dbReference type="EMBL" id="CP151504">
    <property type="protein sequence ID" value="WZN61846.1"/>
    <property type="molecule type" value="Genomic_DNA"/>
</dbReference>
<dbReference type="InterPro" id="IPR000719">
    <property type="entry name" value="Prot_kinase_dom"/>
</dbReference>
<dbReference type="GO" id="GO:0006952">
    <property type="term" value="P:defense response"/>
    <property type="evidence" value="ECO:0007669"/>
    <property type="project" value="UniProtKB-ARBA"/>
</dbReference>
<feature type="binding site" evidence="15">
    <location>
        <position position="487"/>
    </location>
    <ligand>
        <name>ATP</name>
        <dbReference type="ChEBI" id="CHEBI:30616"/>
    </ligand>
</feature>
<organism evidence="19 20">
    <name type="scientific">Chloropicon roscoffensis</name>
    <dbReference type="NCBI Taxonomy" id="1461544"/>
    <lineage>
        <taxon>Eukaryota</taxon>
        <taxon>Viridiplantae</taxon>
        <taxon>Chlorophyta</taxon>
        <taxon>Chloropicophyceae</taxon>
        <taxon>Chloropicales</taxon>
        <taxon>Chloropicaceae</taxon>
        <taxon>Chloropicon</taxon>
    </lineage>
</organism>